<feature type="coiled-coil region" evidence="1">
    <location>
        <begin position="34"/>
        <end position="68"/>
    </location>
</feature>
<dbReference type="AlphaFoldDB" id="A0A2H3NJE2"/>
<sequence>MEPTVAMFFATVLAIFTISIGYSGFKQWLKHRASTGASQDLTEVQAALEEAEAERNALKKRIQHLEAIAAAEDESPEAEFSALDASEPRQQQSSGASRGQRQRS</sequence>
<keyword evidence="3" id="KW-1133">Transmembrane helix</keyword>
<reference evidence="4 5" key="1">
    <citation type="submission" date="2017-10" db="EMBL/GenBank/DDBJ databases">
        <title>Draft genome of Longimonas halophila.</title>
        <authorList>
            <person name="Goh K.M."/>
            <person name="Shamsir M.S."/>
            <person name="Lim S.W."/>
        </authorList>
    </citation>
    <scope>NUCLEOTIDE SEQUENCE [LARGE SCALE GENOMIC DNA]</scope>
    <source>
        <strain evidence="4 5">KCTC 42399</strain>
    </source>
</reference>
<evidence type="ECO:0000256" key="1">
    <source>
        <dbReference type="SAM" id="Coils"/>
    </source>
</evidence>
<name>A0A2H3NJE2_9BACT</name>
<organism evidence="4 5">
    <name type="scientific">Longimonas halophila</name>
    <dbReference type="NCBI Taxonomy" id="1469170"/>
    <lineage>
        <taxon>Bacteria</taxon>
        <taxon>Pseudomonadati</taxon>
        <taxon>Rhodothermota</taxon>
        <taxon>Rhodothermia</taxon>
        <taxon>Rhodothermales</taxon>
        <taxon>Salisaetaceae</taxon>
        <taxon>Longimonas</taxon>
    </lineage>
</organism>
<feature type="region of interest" description="Disordered" evidence="2">
    <location>
        <begin position="69"/>
        <end position="104"/>
    </location>
</feature>
<evidence type="ECO:0000313" key="4">
    <source>
        <dbReference type="EMBL" id="PEN05783.1"/>
    </source>
</evidence>
<feature type="compositionally biased region" description="Low complexity" evidence="2">
    <location>
        <begin position="89"/>
        <end position="104"/>
    </location>
</feature>
<keyword evidence="1" id="KW-0175">Coiled coil</keyword>
<evidence type="ECO:0000256" key="2">
    <source>
        <dbReference type="SAM" id="MobiDB-lite"/>
    </source>
</evidence>
<comment type="caution">
    <text evidence="4">The sequence shown here is derived from an EMBL/GenBank/DDBJ whole genome shotgun (WGS) entry which is preliminary data.</text>
</comment>
<proteinExistence type="predicted"/>
<gene>
    <name evidence="4" type="ORF">CRI93_11820</name>
</gene>
<accession>A0A2H3NJE2</accession>
<keyword evidence="3" id="KW-0812">Transmembrane</keyword>
<feature type="transmembrane region" description="Helical" evidence="3">
    <location>
        <begin position="6"/>
        <end position="25"/>
    </location>
</feature>
<keyword evidence="3" id="KW-0472">Membrane</keyword>
<protein>
    <submittedName>
        <fullName evidence="4">Uncharacterized protein</fullName>
    </submittedName>
</protein>
<dbReference type="Proteomes" id="UP000221024">
    <property type="component" value="Unassembled WGS sequence"/>
</dbReference>
<keyword evidence="5" id="KW-1185">Reference proteome</keyword>
<evidence type="ECO:0000256" key="3">
    <source>
        <dbReference type="SAM" id="Phobius"/>
    </source>
</evidence>
<evidence type="ECO:0000313" key="5">
    <source>
        <dbReference type="Proteomes" id="UP000221024"/>
    </source>
</evidence>
<dbReference type="RefSeq" id="WP_098062845.1">
    <property type="nucleotide sequence ID" value="NZ_PDEP01000011.1"/>
</dbReference>
<dbReference type="EMBL" id="PDEP01000011">
    <property type="protein sequence ID" value="PEN05783.1"/>
    <property type="molecule type" value="Genomic_DNA"/>
</dbReference>